<dbReference type="RefSeq" id="WP_270111729.1">
    <property type="nucleotide sequence ID" value="NZ_JAPZVP010000016.1"/>
</dbReference>
<evidence type="ECO:0000313" key="2">
    <source>
        <dbReference type="Proteomes" id="UP001146067"/>
    </source>
</evidence>
<accession>A0A9X3PAA1</accession>
<organism evidence="1 2">
    <name type="scientific">Glycomyces luteolus</name>
    <dbReference type="NCBI Taxonomy" id="2670330"/>
    <lineage>
        <taxon>Bacteria</taxon>
        <taxon>Bacillati</taxon>
        <taxon>Actinomycetota</taxon>
        <taxon>Actinomycetes</taxon>
        <taxon>Glycomycetales</taxon>
        <taxon>Glycomycetaceae</taxon>
        <taxon>Glycomyces</taxon>
    </lineage>
</organism>
<proteinExistence type="predicted"/>
<dbReference type="EMBL" id="JAPZVP010000016">
    <property type="protein sequence ID" value="MDA1361701.1"/>
    <property type="molecule type" value="Genomic_DNA"/>
</dbReference>
<dbReference type="Proteomes" id="UP001146067">
    <property type="component" value="Unassembled WGS sequence"/>
</dbReference>
<protein>
    <submittedName>
        <fullName evidence="1">Uncharacterized protein</fullName>
    </submittedName>
</protein>
<evidence type="ECO:0000313" key="1">
    <source>
        <dbReference type="EMBL" id="MDA1361701.1"/>
    </source>
</evidence>
<name>A0A9X3PAA1_9ACTN</name>
<comment type="caution">
    <text evidence="1">The sequence shown here is derived from an EMBL/GenBank/DDBJ whole genome shotgun (WGS) entry which is preliminary data.</text>
</comment>
<keyword evidence="2" id="KW-1185">Reference proteome</keyword>
<gene>
    <name evidence="1" type="ORF">O1R50_18885</name>
</gene>
<sequence length="255" mass="26996">MKRLPLIVSIVTVLTTAGVIGLAIAGIDTPEPLSPSQPLPEVVMVEGVDHLPSETAADWVTYADHVVVVNAVSEISVPPTQIELDRGEGLIGRIVTLEISEILWSREGAPVAPPDTWDYSAIGAQFTEGNTAEPYEMALHERPRVEVGHSYVMAIRWEPERCEDGESEPAQWRGLGEGSEIPYDDAALGNGELEGEIQSPQQFGAAAEEDVTVGGLEEQVAGQSADALVAELESAVPAAAPEVAVDTFSTTSDCA</sequence>
<dbReference type="AlphaFoldDB" id="A0A9X3PAA1"/>
<reference evidence="1" key="1">
    <citation type="submission" date="2022-12" db="EMBL/GenBank/DDBJ databases">
        <title>Gycomyces niveus sp.nov.,a novel actinomycete isolated from soil in Shouguan.</title>
        <authorList>
            <person name="Yang X."/>
        </authorList>
    </citation>
    <scope>NUCLEOTIDE SEQUENCE</scope>
    <source>
        <strain evidence="1">NEAU-A15</strain>
    </source>
</reference>